<gene>
    <name evidence="7" type="ORF">RhiirA1_486627</name>
</gene>
<evidence type="ECO:0000256" key="2">
    <source>
        <dbReference type="ARBA" id="ARBA00007330"/>
    </source>
</evidence>
<evidence type="ECO:0000256" key="5">
    <source>
        <dbReference type="ARBA" id="ARBA00023002"/>
    </source>
</evidence>
<accession>A0A2N0QH17</accession>
<dbReference type="Gene3D" id="3.50.50.60">
    <property type="entry name" value="FAD/NAD(P)-binding domain"/>
    <property type="match status" value="1"/>
</dbReference>
<sequence>MVFAIPRDGKTYVGTTDTFYDGDPIAPVANKEDVDYLLGAISYIFPDLSISAEDVESTWAGVRPLIYEEGKDPSEISRKDEIWTAPSGLMTIAGGKLTGYRQMAEEIVDRIVKKHRFKHATKCMTKALALSGAKGLNSRNFNDYIKNKAK</sequence>
<dbReference type="EMBL" id="LLXH01010273">
    <property type="protein sequence ID" value="PKC50347.1"/>
    <property type="molecule type" value="Genomic_DNA"/>
</dbReference>
<comment type="cofactor">
    <cofactor evidence="1">
        <name>FAD</name>
        <dbReference type="ChEBI" id="CHEBI:57692"/>
    </cofactor>
</comment>
<dbReference type="AlphaFoldDB" id="A0A2N0QH17"/>
<evidence type="ECO:0000256" key="1">
    <source>
        <dbReference type="ARBA" id="ARBA00001974"/>
    </source>
</evidence>
<dbReference type="Pfam" id="PF01266">
    <property type="entry name" value="DAO"/>
    <property type="match status" value="1"/>
</dbReference>
<dbReference type="InterPro" id="IPR006076">
    <property type="entry name" value="FAD-dep_OxRdtase"/>
</dbReference>
<dbReference type="InterPro" id="IPR000447">
    <property type="entry name" value="G3P_DH_FAD-dep"/>
</dbReference>
<evidence type="ECO:0000313" key="8">
    <source>
        <dbReference type="Proteomes" id="UP000232688"/>
    </source>
</evidence>
<dbReference type="InterPro" id="IPR036188">
    <property type="entry name" value="FAD/NAD-bd_sf"/>
</dbReference>
<name>A0A2N0QH17_9GLOM</name>
<reference evidence="7 8" key="2">
    <citation type="submission" date="2017-10" db="EMBL/GenBank/DDBJ databases">
        <title>Genome analyses suggest a sexual origin of heterokaryosis in a supposedly ancient asexual fungus.</title>
        <authorList>
            <person name="Corradi N."/>
            <person name="Sedzielewska K."/>
            <person name="Noel J."/>
            <person name="Charron P."/>
            <person name="Farinelli L."/>
            <person name="Marton T."/>
            <person name="Kruger M."/>
            <person name="Pelin A."/>
            <person name="Brachmann A."/>
            <person name="Corradi N."/>
        </authorList>
    </citation>
    <scope>NUCLEOTIDE SEQUENCE [LARGE SCALE GENOMIC DNA]</scope>
    <source>
        <strain evidence="7 8">A1</strain>
    </source>
</reference>
<dbReference type="GO" id="GO:0046168">
    <property type="term" value="P:glycerol-3-phosphate catabolic process"/>
    <property type="evidence" value="ECO:0007669"/>
    <property type="project" value="TreeGrafter"/>
</dbReference>
<proteinExistence type="inferred from homology"/>
<dbReference type="VEuPathDB" id="FungiDB:RhiirFUN_018130"/>
<reference evidence="7 8" key="1">
    <citation type="submission" date="2017-10" db="EMBL/GenBank/DDBJ databases">
        <title>Extensive intraspecific genome diversity in a model arbuscular mycorrhizal fungus.</title>
        <authorList>
            <person name="Chen E.C.H."/>
            <person name="Morin E."/>
            <person name="Baudet D."/>
            <person name="Noel J."/>
            <person name="Ndikumana S."/>
            <person name="Charron P."/>
            <person name="St-Onge C."/>
            <person name="Giorgi J."/>
            <person name="Grigoriev I.V."/>
            <person name="Roux C."/>
            <person name="Martin F.M."/>
            <person name="Corradi N."/>
        </authorList>
    </citation>
    <scope>NUCLEOTIDE SEQUENCE [LARGE SCALE GENOMIC DNA]</scope>
    <source>
        <strain evidence="7 8">A1</strain>
    </source>
</reference>
<comment type="similarity">
    <text evidence="2">Belongs to the FAD-dependent glycerol-3-phosphate dehydrogenase family.</text>
</comment>
<dbReference type="PANTHER" id="PTHR11985">
    <property type="entry name" value="GLYCEROL-3-PHOSPHATE DEHYDROGENASE"/>
    <property type="match status" value="1"/>
</dbReference>
<feature type="non-terminal residue" evidence="7">
    <location>
        <position position="150"/>
    </location>
</feature>
<feature type="domain" description="FAD dependent oxidoreductase" evidence="6">
    <location>
        <begin position="2"/>
        <end position="98"/>
    </location>
</feature>
<dbReference type="GO" id="GO:0004368">
    <property type="term" value="F:glycerol-3-phosphate dehydrogenase (quinone) activity"/>
    <property type="evidence" value="ECO:0007669"/>
    <property type="project" value="InterPro"/>
</dbReference>
<dbReference type="PROSITE" id="PS00978">
    <property type="entry name" value="FAD_G3PDH_2"/>
    <property type="match status" value="1"/>
</dbReference>
<keyword evidence="3" id="KW-0285">Flavoprotein</keyword>
<organism evidence="7 8">
    <name type="scientific">Rhizophagus irregularis</name>
    <dbReference type="NCBI Taxonomy" id="588596"/>
    <lineage>
        <taxon>Eukaryota</taxon>
        <taxon>Fungi</taxon>
        <taxon>Fungi incertae sedis</taxon>
        <taxon>Mucoromycota</taxon>
        <taxon>Glomeromycotina</taxon>
        <taxon>Glomeromycetes</taxon>
        <taxon>Glomerales</taxon>
        <taxon>Glomeraceae</taxon>
        <taxon>Rhizophagus</taxon>
    </lineage>
</organism>
<protein>
    <recommendedName>
        <fullName evidence="6">FAD dependent oxidoreductase domain-containing protein</fullName>
    </recommendedName>
</protein>
<dbReference type="SUPFAM" id="SSF54373">
    <property type="entry name" value="FAD-linked reductases, C-terminal domain"/>
    <property type="match status" value="1"/>
</dbReference>
<keyword evidence="4" id="KW-0274">FAD</keyword>
<dbReference type="PANTHER" id="PTHR11985:SF35">
    <property type="entry name" value="ANAEROBIC GLYCEROL-3-PHOSPHATE DEHYDROGENASE SUBUNIT A"/>
    <property type="match status" value="1"/>
</dbReference>
<evidence type="ECO:0000313" key="7">
    <source>
        <dbReference type="EMBL" id="PKC50347.1"/>
    </source>
</evidence>
<evidence type="ECO:0000259" key="6">
    <source>
        <dbReference type="Pfam" id="PF01266"/>
    </source>
</evidence>
<dbReference type="Proteomes" id="UP000232688">
    <property type="component" value="Unassembled WGS sequence"/>
</dbReference>
<keyword evidence="5" id="KW-0560">Oxidoreductase</keyword>
<evidence type="ECO:0000256" key="4">
    <source>
        <dbReference type="ARBA" id="ARBA00022827"/>
    </source>
</evidence>
<dbReference type="VEuPathDB" id="FungiDB:RhiirA1_486627"/>
<comment type="caution">
    <text evidence="7">The sequence shown here is derived from an EMBL/GenBank/DDBJ whole genome shotgun (WGS) entry which is preliminary data.</text>
</comment>
<dbReference type="VEuPathDB" id="FungiDB:FUN_000744"/>
<evidence type="ECO:0000256" key="3">
    <source>
        <dbReference type="ARBA" id="ARBA00022630"/>
    </source>
</evidence>